<dbReference type="AlphaFoldDB" id="A0A212KFL1"/>
<evidence type="ECO:0000313" key="2">
    <source>
        <dbReference type="EMBL" id="SBW10421.1"/>
    </source>
</evidence>
<dbReference type="Gene3D" id="3.40.50.1820">
    <property type="entry name" value="alpha/beta hydrolase"/>
    <property type="match status" value="1"/>
</dbReference>
<dbReference type="InterPro" id="IPR000073">
    <property type="entry name" value="AB_hydrolase_1"/>
</dbReference>
<dbReference type="Pfam" id="PF00561">
    <property type="entry name" value="Abhydrolase_1"/>
    <property type="match status" value="1"/>
</dbReference>
<protein>
    <submittedName>
        <fullName evidence="2">Putative aminoacrylate hydrolase RutD</fullName>
        <ecNumber evidence="2">3.5.1.-</ecNumber>
    </submittedName>
</protein>
<sequence length="266" mass="29181">MITTVRGAEWFYSVEGQGDTVLFLHGGLDASANYTRLIADLAGSFRVIAVDRRGHGRSTDTDAPYDYALMAEEVYEFTRALGLGRFHAMGYSDGANLGFHLASDHPEAVKSLVAVSGNYTGYANMSPQWLEMLPHLSEAFAREHMAKAVQQYMELNPRPDFSAFMAKTRAIWTEEFVIAPEKLAAIQADTLLICGDRDIMLPEQAIAMRALIPNASLLMLPDTGHTIFQDFAYKTPAVAAVPIIREFIAKRSGGLPSPLPCGRGYS</sequence>
<keyword evidence="2" id="KW-0378">Hydrolase</keyword>
<dbReference type="SUPFAM" id="SSF53474">
    <property type="entry name" value="alpha/beta-Hydrolases"/>
    <property type="match status" value="1"/>
</dbReference>
<name>A0A212KFL1_9DELT</name>
<dbReference type="InterPro" id="IPR050266">
    <property type="entry name" value="AB_hydrolase_sf"/>
</dbReference>
<organism evidence="2">
    <name type="scientific">uncultured delta proteobacterium</name>
    <dbReference type="NCBI Taxonomy" id="34034"/>
    <lineage>
        <taxon>Bacteria</taxon>
        <taxon>Deltaproteobacteria</taxon>
        <taxon>environmental samples</taxon>
    </lineage>
</organism>
<dbReference type="InterPro" id="IPR029058">
    <property type="entry name" value="AB_hydrolase_fold"/>
</dbReference>
<dbReference type="PANTHER" id="PTHR43798">
    <property type="entry name" value="MONOACYLGLYCEROL LIPASE"/>
    <property type="match status" value="1"/>
</dbReference>
<dbReference type="EMBL" id="FLUQ01000006">
    <property type="protein sequence ID" value="SBW10421.1"/>
    <property type="molecule type" value="Genomic_DNA"/>
</dbReference>
<feature type="domain" description="AB hydrolase-1" evidence="1">
    <location>
        <begin position="20"/>
        <end position="154"/>
    </location>
</feature>
<proteinExistence type="predicted"/>
<dbReference type="EC" id="3.5.1.-" evidence="2"/>
<gene>
    <name evidence="2" type="ORF">KL86DPRO_60156</name>
</gene>
<dbReference type="GO" id="GO:0016020">
    <property type="term" value="C:membrane"/>
    <property type="evidence" value="ECO:0007669"/>
    <property type="project" value="TreeGrafter"/>
</dbReference>
<dbReference type="PANTHER" id="PTHR43798:SF33">
    <property type="entry name" value="HYDROLASE, PUTATIVE (AFU_ORTHOLOGUE AFUA_2G14860)-RELATED"/>
    <property type="match status" value="1"/>
</dbReference>
<evidence type="ECO:0000259" key="1">
    <source>
        <dbReference type="Pfam" id="PF00561"/>
    </source>
</evidence>
<accession>A0A212KFL1</accession>
<dbReference type="GO" id="GO:0016787">
    <property type="term" value="F:hydrolase activity"/>
    <property type="evidence" value="ECO:0007669"/>
    <property type="project" value="UniProtKB-KW"/>
</dbReference>
<reference evidence="2" key="1">
    <citation type="submission" date="2016-04" db="EMBL/GenBank/DDBJ databases">
        <authorList>
            <person name="Evans L.H."/>
            <person name="Alamgir A."/>
            <person name="Owens N."/>
            <person name="Weber N.D."/>
            <person name="Virtaneva K."/>
            <person name="Barbian K."/>
            <person name="Babar A."/>
            <person name="Rosenke K."/>
        </authorList>
    </citation>
    <scope>NUCLEOTIDE SEQUENCE</scope>
    <source>
        <strain evidence="2">86</strain>
    </source>
</reference>